<evidence type="ECO:0000313" key="10">
    <source>
        <dbReference type="EMBL" id="MEQ4485044.1"/>
    </source>
</evidence>
<accession>A0ABV1KY74</accession>
<dbReference type="RefSeq" id="WP_232184750.1">
    <property type="nucleotide sequence ID" value="NZ_JAIOAP010000003.1"/>
</dbReference>
<evidence type="ECO:0000256" key="1">
    <source>
        <dbReference type="ARBA" id="ARBA00004635"/>
    </source>
</evidence>
<dbReference type="InterPro" id="IPR008844">
    <property type="entry name" value="Spore_GerAC-like"/>
</dbReference>
<organism evidence="10 11">
    <name type="scientific">Cohnella silvisoli</name>
    <dbReference type="NCBI Taxonomy" id="2873699"/>
    <lineage>
        <taxon>Bacteria</taxon>
        <taxon>Bacillati</taxon>
        <taxon>Bacillota</taxon>
        <taxon>Bacilli</taxon>
        <taxon>Bacillales</taxon>
        <taxon>Paenibacillaceae</taxon>
        <taxon>Cohnella</taxon>
    </lineage>
</organism>
<dbReference type="PANTHER" id="PTHR35789:SF1">
    <property type="entry name" value="SPORE GERMINATION PROTEIN B3"/>
    <property type="match status" value="1"/>
</dbReference>
<dbReference type="InterPro" id="IPR038501">
    <property type="entry name" value="Spore_GerAC_C_sf"/>
</dbReference>
<evidence type="ECO:0000256" key="4">
    <source>
        <dbReference type="ARBA" id="ARBA00022729"/>
    </source>
</evidence>
<evidence type="ECO:0000313" key="11">
    <source>
        <dbReference type="Proteomes" id="UP001493487"/>
    </source>
</evidence>
<dbReference type="PROSITE" id="PS51257">
    <property type="entry name" value="PROKAR_LIPOPROTEIN"/>
    <property type="match status" value="1"/>
</dbReference>
<evidence type="ECO:0000256" key="7">
    <source>
        <dbReference type="ARBA" id="ARBA00023288"/>
    </source>
</evidence>
<keyword evidence="3" id="KW-0309">Germination</keyword>
<dbReference type="EMBL" id="JASKHM010000013">
    <property type="protein sequence ID" value="MEQ4485044.1"/>
    <property type="molecule type" value="Genomic_DNA"/>
</dbReference>
<dbReference type="InterPro" id="IPR057336">
    <property type="entry name" value="GerAC_N"/>
</dbReference>
<comment type="similarity">
    <text evidence="2">Belongs to the GerABKC lipoprotein family.</text>
</comment>
<dbReference type="InterPro" id="IPR046953">
    <property type="entry name" value="Spore_GerAC-like_C"/>
</dbReference>
<feature type="domain" description="Spore germination GerAC-like C-terminal" evidence="8">
    <location>
        <begin position="218"/>
        <end position="352"/>
    </location>
</feature>
<reference evidence="10 11" key="1">
    <citation type="journal article" date="2023" name="Genome Announc.">
        <title>Pan-Genome Analyses of the Genus Cohnella and Proposal of the Novel Species Cohnella silvisoli sp. nov., Isolated from Forest Soil.</title>
        <authorList>
            <person name="Wang C."/>
            <person name="Mao L."/>
            <person name="Bao G."/>
            <person name="Zhu H."/>
        </authorList>
    </citation>
    <scope>NUCLEOTIDE SEQUENCE [LARGE SCALE GENOMIC DNA]</scope>
    <source>
        <strain evidence="10 11">NL03-T5-1</strain>
    </source>
</reference>
<protein>
    <submittedName>
        <fullName evidence="10">Ger(X)C family spore germination protein</fullName>
    </submittedName>
</protein>
<dbReference type="Proteomes" id="UP001493487">
    <property type="component" value="Unassembled WGS sequence"/>
</dbReference>
<evidence type="ECO:0000256" key="2">
    <source>
        <dbReference type="ARBA" id="ARBA00007886"/>
    </source>
</evidence>
<name>A0ABV1KY74_9BACL</name>
<keyword evidence="6" id="KW-0564">Palmitate</keyword>
<proteinExistence type="inferred from homology"/>
<evidence type="ECO:0000259" key="8">
    <source>
        <dbReference type="Pfam" id="PF05504"/>
    </source>
</evidence>
<feature type="domain" description="Spore germination protein N-terminal" evidence="9">
    <location>
        <begin position="22"/>
        <end position="198"/>
    </location>
</feature>
<dbReference type="NCBIfam" id="TIGR02887">
    <property type="entry name" value="spore_ger_x_C"/>
    <property type="match status" value="1"/>
</dbReference>
<evidence type="ECO:0000259" key="9">
    <source>
        <dbReference type="Pfam" id="PF25198"/>
    </source>
</evidence>
<evidence type="ECO:0000256" key="3">
    <source>
        <dbReference type="ARBA" id="ARBA00022544"/>
    </source>
</evidence>
<comment type="caution">
    <text evidence="10">The sequence shown here is derived from an EMBL/GenBank/DDBJ whole genome shotgun (WGS) entry which is preliminary data.</text>
</comment>
<dbReference type="Gene3D" id="3.30.300.210">
    <property type="entry name" value="Nutrient germinant receptor protein C, domain 3"/>
    <property type="match status" value="1"/>
</dbReference>
<dbReference type="Pfam" id="PF25198">
    <property type="entry name" value="Spore_GerAC_N"/>
    <property type="match status" value="1"/>
</dbReference>
<comment type="subcellular location">
    <subcellularLocation>
        <location evidence="1">Membrane</location>
        <topology evidence="1">Lipid-anchor</topology>
    </subcellularLocation>
</comment>
<gene>
    <name evidence="10" type="ORF">QJS35_21890</name>
</gene>
<sequence>MKRFLMGLISLLFALILTSCWDIKSLQDVNYFTGIGIDYKNNKYQIYIQQLNFSSVAKTEGGKLSTPAEVWVGHAEGESISQAVIELYQTTQQTVFWGHLSSIILSEDVLKHGNLLAVFDALMRSPEIRYTPWIYGSKKDMRELLTTKPFFNLSPLNSILYSPETNYNQRPIITPMRTSQFIRDLREPGKMVFLPSLSISDGTWTANKKPDPKLEVDGVFAMHDDSFKSWVDYKDLTGLRWFKNRTLTSRIFLRKNNSNVATLKIAKPKSKIRINISNGEPVFNIEVSAAAILLELWTQTSEKELENLANKLIAEEIRSTFQNGMKRQIDLLRLEHVLYRKKFKLWKKLTSNGKVALHPIKLGEVTVKIKVVQSGMYKLKRKMTPH</sequence>
<dbReference type="PANTHER" id="PTHR35789">
    <property type="entry name" value="SPORE GERMINATION PROTEIN B3"/>
    <property type="match status" value="1"/>
</dbReference>
<dbReference type="Pfam" id="PF05504">
    <property type="entry name" value="Spore_GerAC"/>
    <property type="match status" value="1"/>
</dbReference>
<evidence type="ECO:0000256" key="6">
    <source>
        <dbReference type="ARBA" id="ARBA00023139"/>
    </source>
</evidence>
<keyword evidence="7" id="KW-0449">Lipoprotein</keyword>
<keyword evidence="11" id="KW-1185">Reference proteome</keyword>
<keyword evidence="4" id="KW-0732">Signal</keyword>
<keyword evidence="5" id="KW-0472">Membrane</keyword>
<evidence type="ECO:0000256" key="5">
    <source>
        <dbReference type="ARBA" id="ARBA00023136"/>
    </source>
</evidence>